<keyword evidence="3" id="KW-0963">Cytoplasm</keyword>
<evidence type="ECO:0000259" key="18">
    <source>
        <dbReference type="Pfam" id="PF07304"/>
    </source>
</evidence>
<comment type="subunit">
    <text evidence="14">SRA1 RNA exists in a ribonucleoprotein complex containing NCOA1. The RNA also forms a complex with PUS1 and RARG in the nucleus. Interacts with AR.</text>
</comment>
<dbReference type="GO" id="GO:0005634">
    <property type="term" value="C:nucleus"/>
    <property type="evidence" value="ECO:0007669"/>
    <property type="project" value="UniProtKB-SubCell"/>
</dbReference>
<evidence type="ECO:0000256" key="14">
    <source>
        <dbReference type="ARBA" id="ARBA00063541"/>
    </source>
</evidence>
<keyword evidence="5" id="KW-0053">Apoptosis</keyword>
<keyword evidence="20" id="KW-1185">Reference proteome</keyword>
<dbReference type="GO" id="GO:0003713">
    <property type="term" value="F:transcription coactivator activity"/>
    <property type="evidence" value="ECO:0007669"/>
    <property type="project" value="InterPro"/>
</dbReference>
<feature type="region of interest" description="Disordered" evidence="17">
    <location>
        <begin position="196"/>
        <end position="219"/>
    </location>
</feature>
<evidence type="ECO:0000256" key="9">
    <source>
        <dbReference type="ARBA" id="ARBA00023170"/>
    </source>
</evidence>
<evidence type="ECO:0000256" key="15">
    <source>
        <dbReference type="ARBA" id="ARBA00073527"/>
    </source>
</evidence>
<evidence type="ECO:0000313" key="21">
    <source>
        <dbReference type="VGNC" id="VGNC:69869"/>
    </source>
</evidence>
<evidence type="ECO:0000256" key="3">
    <source>
        <dbReference type="ARBA" id="ARBA00022490"/>
    </source>
</evidence>
<keyword evidence="10" id="KW-0539">Nucleus</keyword>
<reference evidence="19" key="3">
    <citation type="submission" date="2025-08" db="UniProtKB">
        <authorList>
            <consortium name="Ensembl"/>
        </authorList>
    </citation>
    <scope>IDENTIFICATION</scope>
    <source>
        <strain evidence="19">17573</strain>
    </source>
</reference>
<organism evidence="19 20">
    <name type="scientific">Macaca mulatta</name>
    <name type="common">Rhesus macaque</name>
    <dbReference type="NCBI Taxonomy" id="9544"/>
    <lineage>
        <taxon>Eukaryota</taxon>
        <taxon>Metazoa</taxon>
        <taxon>Chordata</taxon>
        <taxon>Craniata</taxon>
        <taxon>Vertebrata</taxon>
        <taxon>Euteleostomi</taxon>
        <taxon>Mammalia</taxon>
        <taxon>Eutheria</taxon>
        <taxon>Euarchontoglires</taxon>
        <taxon>Primates</taxon>
        <taxon>Haplorrhini</taxon>
        <taxon>Catarrhini</taxon>
        <taxon>Cercopithecidae</taxon>
        <taxon>Cercopithecinae</taxon>
        <taxon>Macaca</taxon>
    </lineage>
</organism>
<evidence type="ECO:0000256" key="7">
    <source>
        <dbReference type="ARBA" id="ARBA00023159"/>
    </source>
</evidence>
<evidence type="ECO:0000256" key="8">
    <source>
        <dbReference type="ARBA" id="ARBA00023163"/>
    </source>
</evidence>
<evidence type="ECO:0000256" key="16">
    <source>
        <dbReference type="ARBA" id="ARBA00081120"/>
    </source>
</evidence>
<evidence type="ECO:0000256" key="2">
    <source>
        <dbReference type="ARBA" id="ARBA00004496"/>
    </source>
</evidence>
<dbReference type="GeneTree" id="ENSGT00390000000002"/>
<dbReference type="GO" id="GO:0006357">
    <property type="term" value="P:regulation of transcription by RNA polymerase II"/>
    <property type="evidence" value="ECO:0007669"/>
    <property type="project" value="InterPro"/>
</dbReference>
<dbReference type="Gene3D" id="1.20.940.10">
    <property type="entry name" value="Functional domain of the splicing factor Prp18"/>
    <property type="match status" value="1"/>
</dbReference>
<accession>A0A5F7ZNJ6</accession>
<dbReference type="GO" id="GO:0005737">
    <property type="term" value="C:cytoplasm"/>
    <property type="evidence" value="ECO:0007669"/>
    <property type="project" value="UniProtKB-SubCell"/>
</dbReference>
<evidence type="ECO:0000256" key="11">
    <source>
        <dbReference type="ARBA" id="ARBA00023274"/>
    </source>
</evidence>
<reference evidence="19" key="2">
    <citation type="submission" date="2019-01" db="EMBL/GenBank/DDBJ databases">
        <authorList>
            <person name="Graves T."/>
            <person name="Eichler E.E."/>
            <person name="Wilson R.K."/>
        </authorList>
    </citation>
    <scope>NUCLEOTIDE SEQUENCE [LARGE SCALE GENOMIC DNA]</scope>
    <source>
        <strain evidence="19">17573</strain>
    </source>
</reference>
<evidence type="ECO:0000256" key="5">
    <source>
        <dbReference type="ARBA" id="ARBA00022703"/>
    </source>
</evidence>
<feature type="compositionally biased region" description="Polar residues" evidence="17">
    <location>
        <begin position="72"/>
        <end position="82"/>
    </location>
</feature>
<dbReference type="InterPro" id="IPR040243">
    <property type="entry name" value="Steroid_recept_RNA_1"/>
</dbReference>
<dbReference type="ExpressionAtlas" id="A0A5F7ZNJ6">
    <property type="expression patterns" value="baseline"/>
</dbReference>
<dbReference type="GO" id="GO:0006915">
    <property type="term" value="P:apoptotic process"/>
    <property type="evidence" value="ECO:0007669"/>
    <property type="project" value="UniProtKB-KW"/>
</dbReference>
<dbReference type="PANTHER" id="PTHR18834:SF2">
    <property type="entry name" value="STEROID RECEPTOR RNA ACTIVATOR 1"/>
    <property type="match status" value="1"/>
</dbReference>
<reference evidence="20" key="1">
    <citation type="journal article" date="2007" name="Science">
        <title>Evolutionary and biomedical insights from the rhesus macaque genome.</title>
        <authorList>
            <person name="Gibbs R.A."/>
            <person name="Rogers J."/>
            <person name="Katze M.G."/>
            <person name="Bumgarner R."/>
            <person name="Weinstock G.M."/>
            <person name="Mardis E.R."/>
            <person name="Remington K.A."/>
            <person name="Strausberg R.L."/>
            <person name="Venter J.C."/>
            <person name="Wilson R.K."/>
            <person name="Batzer M.A."/>
            <person name="Bustamante C.D."/>
            <person name="Eichler E.E."/>
            <person name="Hahn M.W."/>
            <person name="Hardison R.C."/>
            <person name="Makova K.D."/>
            <person name="Miller W."/>
            <person name="Milosavljevic A."/>
            <person name="Palermo R.E."/>
            <person name="Siepel A."/>
            <person name="Sikela J.M."/>
            <person name="Attaway T."/>
            <person name="Bell S."/>
            <person name="Bernard K.E."/>
            <person name="Buhay C.J."/>
            <person name="Chandrabose M.N."/>
            <person name="Dao M."/>
            <person name="Davis C."/>
            <person name="Delehaunty K.D."/>
            <person name="Ding Y."/>
            <person name="Dinh H.H."/>
            <person name="Dugan-Rocha S."/>
            <person name="Fulton L.A."/>
            <person name="Gabisi R.A."/>
            <person name="Garner T.T."/>
            <person name="Godfrey J."/>
            <person name="Hawes A.C."/>
            <person name="Hernandez J."/>
            <person name="Hines S."/>
            <person name="Holder M."/>
            <person name="Hume J."/>
            <person name="Jhangiani S.N."/>
            <person name="Joshi V."/>
            <person name="Khan Z.M."/>
            <person name="Kirkness E.F."/>
            <person name="Cree A."/>
            <person name="Fowler R.G."/>
            <person name="Lee S."/>
            <person name="Lewis L.R."/>
            <person name="Li Z."/>
            <person name="Liu Y.-S."/>
            <person name="Moore S.M."/>
            <person name="Muzny D."/>
            <person name="Nazareth L.V."/>
            <person name="Ngo D.N."/>
            <person name="Okwuonu G.O."/>
            <person name="Pai G."/>
            <person name="Parker D."/>
            <person name="Paul H.A."/>
            <person name="Pfannkoch C."/>
            <person name="Pohl C.S."/>
            <person name="Rogers Y.-H.C."/>
            <person name="Ruiz S.J."/>
            <person name="Sabo A."/>
            <person name="Santibanez J."/>
            <person name="Schneider B.W."/>
            <person name="Smith S.M."/>
            <person name="Sodergren E."/>
            <person name="Svatek A.F."/>
            <person name="Utterback T.R."/>
            <person name="Vattathil S."/>
            <person name="Warren W."/>
            <person name="White C.S."/>
            <person name="Chinwalla A.T."/>
            <person name="Feng Y."/>
            <person name="Halpern A.L."/>
            <person name="Hillier L.W."/>
            <person name="Huang X."/>
            <person name="Minx P."/>
            <person name="Nelson J.O."/>
            <person name="Pepin K.H."/>
            <person name="Qin X."/>
            <person name="Sutton G.G."/>
            <person name="Venter E."/>
            <person name="Walenz B.P."/>
            <person name="Wallis J.W."/>
            <person name="Worley K.C."/>
            <person name="Yang S.-P."/>
            <person name="Jones S.M."/>
            <person name="Marra M.A."/>
            <person name="Rocchi M."/>
            <person name="Schein J.E."/>
            <person name="Baertsch R."/>
            <person name="Clarke L."/>
            <person name="Csuros M."/>
            <person name="Glasscock J."/>
            <person name="Harris R.A."/>
            <person name="Havlak P."/>
            <person name="Jackson A.R."/>
            <person name="Jiang H."/>
            <person name="Liu Y."/>
            <person name="Messina D.N."/>
            <person name="Shen Y."/>
            <person name="Song H.X.-Z."/>
            <person name="Wylie T."/>
            <person name="Zhang L."/>
            <person name="Birney E."/>
            <person name="Han K."/>
            <person name="Konkel M.K."/>
            <person name="Lee J."/>
            <person name="Smit A.F.A."/>
            <person name="Ullmer B."/>
            <person name="Wang H."/>
            <person name="Xing J."/>
            <person name="Burhans R."/>
            <person name="Cheng Z."/>
            <person name="Karro J.E."/>
            <person name="Ma J."/>
            <person name="Raney B."/>
            <person name="She X."/>
            <person name="Cox M.J."/>
            <person name="Demuth J.P."/>
            <person name="Dumas L.J."/>
            <person name="Han S.-G."/>
            <person name="Hopkins J."/>
            <person name="Karimpour-Fard A."/>
            <person name="Kim Y.H."/>
            <person name="Pollack J.R."/>
            <person name="Vinar T."/>
            <person name="Addo-Quaye C."/>
            <person name="Degenhardt J."/>
            <person name="Denby A."/>
            <person name="Hubisz M.J."/>
            <person name="Indap A."/>
            <person name="Kosiol C."/>
            <person name="Lahn B.T."/>
            <person name="Lawson H.A."/>
            <person name="Marklein A."/>
            <person name="Nielsen R."/>
            <person name="Vallender E.J."/>
            <person name="Clark A.G."/>
            <person name="Ferguson B."/>
            <person name="Hernandez R.D."/>
            <person name="Hirani K."/>
            <person name="Kehrer-Sawatzki H."/>
            <person name="Kolb J."/>
            <person name="Patil S."/>
            <person name="Pu L.-L."/>
            <person name="Ren Y."/>
            <person name="Smith D.G."/>
            <person name="Wheeler D.A."/>
            <person name="Schenck I."/>
            <person name="Ball E.V."/>
            <person name="Chen R."/>
            <person name="Cooper D.N."/>
            <person name="Giardine B."/>
            <person name="Hsu F."/>
            <person name="Kent W.J."/>
            <person name="Lesk A."/>
            <person name="Nelson D.L."/>
            <person name="O'brien W.E."/>
            <person name="Pruefer K."/>
            <person name="Stenson P.D."/>
            <person name="Wallace J.C."/>
            <person name="Ke H."/>
            <person name="Liu X.-M."/>
            <person name="Wang P."/>
            <person name="Xiang A.P."/>
            <person name="Yang F."/>
            <person name="Barber G.P."/>
            <person name="Haussler D."/>
            <person name="Karolchik D."/>
            <person name="Kern A.D."/>
            <person name="Kuhn R.M."/>
            <person name="Smith K.E."/>
            <person name="Zwieg A.S."/>
        </authorList>
    </citation>
    <scope>NUCLEOTIDE SEQUENCE [LARGE SCALE GENOMIC DNA]</scope>
    <source>
        <strain evidence="20">17573</strain>
    </source>
</reference>
<evidence type="ECO:0000256" key="13">
    <source>
        <dbReference type="ARBA" id="ARBA00061450"/>
    </source>
</evidence>
<evidence type="ECO:0000256" key="10">
    <source>
        <dbReference type="ARBA" id="ARBA00023242"/>
    </source>
</evidence>
<dbReference type="Ensembl" id="ENSMMUT00000081738.1">
    <property type="protein sequence ID" value="ENSMMUP00000067187.1"/>
    <property type="gene ID" value="ENSMMUG00000001707.4"/>
</dbReference>
<keyword evidence="8" id="KW-0804">Transcription</keyword>
<evidence type="ECO:0000256" key="6">
    <source>
        <dbReference type="ARBA" id="ARBA00023015"/>
    </source>
</evidence>
<feature type="region of interest" description="Disordered" evidence="17">
    <location>
        <begin position="66"/>
        <end position="116"/>
    </location>
</feature>
<dbReference type="InterPro" id="IPR009917">
    <property type="entry name" value="SRA1/Sec31"/>
</dbReference>
<comment type="subcellular location">
    <subcellularLocation>
        <location evidence="2">Cytoplasm</location>
    </subcellularLocation>
    <subcellularLocation>
        <location evidence="1">Nucleus</location>
    </subcellularLocation>
</comment>
<name>A0A5F7ZNJ6_MACMU</name>
<evidence type="ECO:0000256" key="17">
    <source>
        <dbReference type="SAM" id="MobiDB-lite"/>
    </source>
</evidence>
<protein>
    <recommendedName>
        <fullName evidence="15">Steroid receptor RNA activator 1</fullName>
    </recommendedName>
    <alternativeName>
        <fullName evidence="16">Steroid receptor RNA activator protein</fullName>
    </alternativeName>
</protein>
<keyword evidence="11" id="KW-0687">Ribonucleoprotein</keyword>
<keyword evidence="7" id="KW-0010">Activator</keyword>
<sequence>MTRCPAGQAEVEMAELYVKPGERGRLARALGPRPGLGWGRLRRGVWTLCLPQPQYELSVEFRARFTHPSPPQATRSAAGTTRRSSHTGCRPRPADTGARCSPRGSPHPRMDPPEKQVCDDISRRLALLQEQWAGGKLSIPVKKRMAVLVQELSSHRWDAADDIHRSLMVDYVTEVSQWMVGVKRLIAEKRSLFSEEAANEEKSAATAENHTIPGFQQAP</sequence>
<dbReference type="FunFam" id="1.20.940.10:FF:000006">
    <property type="entry name" value="steroid receptor RNA activator 1"/>
    <property type="match status" value="1"/>
</dbReference>
<dbReference type="VGNC" id="VGNC:69869">
    <property type="gene designation" value="APBB3"/>
</dbReference>
<evidence type="ECO:0000313" key="19">
    <source>
        <dbReference type="Ensembl" id="ENSMMUP00000067187.1"/>
    </source>
</evidence>
<keyword evidence="6" id="KW-0805">Transcription regulation</keyword>
<dbReference type="Pfam" id="PF07304">
    <property type="entry name" value="SRA1"/>
    <property type="match status" value="1"/>
</dbReference>
<keyword evidence="9" id="KW-0675">Receptor</keyword>
<gene>
    <name evidence="19 21" type="primary">APBB3</name>
</gene>
<evidence type="ECO:0000256" key="1">
    <source>
        <dbReference type="ARBA" id="ARBA00004123"/>
    </source>
</evidence>
<evidence type="ECO:0000256" key="12">
    <source>
        <dbReference type="ARBA" id="ARBA00059202"/>
    </source>
</evidence>
<evidence type="ECO:0000256" key="4">
    <source>
        <dbReference type="ARBA" id="ARBA00022553"/>
    </source>
</evidence>
<dbReference type="GO" id="GO:1990904">
    <property type="term" value="C:ribonucleoprotein complex"/>
    <property type="evidence" value="ECO:0007669"/>
    <property type="project" value="UniProtKB-KW"/>
</dbReference>
<dbReference type="PANTHER" id="PTHR18834">
    <property type="entry name" value="STEROID RECEPTOR RNA ACTIVATOR 1"/>
    <property type="match status" value="1"/>
</dbReference>
<reference evidence="19" key="4">
    <citation type="submission" date="2025-09" db="UniProtKB">
        <authorList>
            <consortium name="Ensembl"/>
        </authorList>
    </citation>
    <scope>IDENTIFICATION</scope>
    <source>
        <strain evidence="19">17573</strain>
    </source>
</reference>
<comment type="function">
    <text evidence="12">Functional RNA which acts as a transcriptional coactivator that selectively enhances steroid receptor-mediated transactivation ligand-independently through a mechanism involving the modulating N-terminal domain (AF-1) of steroid receptors. Also mediates transcriptional coactivation of steroid receptors ligand-dependently through the steroid-binding domain (AF-2). Enhances cellular proliferation and differentiation and promotes apoptosis in vivo. May play a role in tumorigenesis.</text>
</comment>
<feature type="domain" description="SRA1/Sec31" evidence="18">
    <location>
        <begin position="114"/>
        <end position="203"/>
    </location>
</feature>
<keyword evidence="4" id="KW-0597">Phosphoprotein</keyword>
<comment type="similarity">
    <text evidence="13">Belongs to the SRA1 family.</text>
</comment>
<dbReference type="Proteomes" id="UP000006718">
    <property type="component" value="Chromosome 6"/>
</dbReference>
<dbReference type="Bgee" id="ENSMMUG00000001707">
    <property type="expression patterns" value="Expressed in olfactory segment of nasal mucosa and 21 other cell types or tissues"/>
</dbReference>
<evidence type="ECO:0000313" key="20">
    <source>
        <dbReference type="Proteomes" id="UP000006718"/>
    </source>
</evidence>
<dbReference type="VEuPathDB" id="HostDB:ENSMMUG00000001707"/>
<proteinExistence type="inferred from homology"/>
<dbReference type="SMR" id="A0A5F7ZNJ6"/>
<dbReference type="AlphaFoldDB" id="A0A5F7ZNJ6"/>